<dbReference type="PANTHER" id="PTHR13572:SF4">
    <property type="entry name" value="RE57134P"/>
    <property type="match status" value="1"/>
</dbReference>
<evidence type="ECO:0000256" key="4">
    <source>
        <dbReference type="ARBA" id="ARBA00022801"/>
    </source>
</evidence>
<evidence type="ECO:0000256" key="2">
    <source>
        <dbReference type="ARBA" id="ARBA00009559"/>
    </source>
</evidence>
<protein>
    <submittedName>
        <fullName evidence="10">Mannosidase</fullName>
    </submittedName>
</protein>
<evidence type="ECO:0000256" key="9">
    <source>
        <dbReference type="SAM" id="Phobius"/>
    </source>
</evidence>
<evidence type="ECO:0000256" key="8">
    <source>
        <dbReference type="ARBA" id="ARBA00023136"/>
    </source>
</evidence>
<organism evidence="10 11">
    <name type="scientific">Nesidiocoris tenuis</name>
    <dbReference type="NCBI Taxonomy" id="355587"/>
    <lineage>
        <taxon>Eukaryota</taxon>
        <taxon>Metazoa</taxon>
        <taxon>Ecdysozoa</taxon>
        <taxon>Arthropoda</taxon>
        <taxon>Hexapoda</taxon>
        <taxon>Insecta</taxon>
        <taxon>Pterygota</taxon>
        <taxon>Neoptera</taxon>
        <taxon>Paraneoptera</taxon>
        <taxon>Hemiptera</taxon>
        <taxon>Heteroptera</taxon>
        <taxon>Panheteroptera</taxon>
        <taxon>Cimicomorpha</taxon>
        <taxon>Miridae</taxon>
        <taxon>Dicyphina</taxon>
        <taxon>Nesidiocoris</taxon>
    </lineage>
</organism>
<accession>A0ABN7BAK7</accession>
<reference evidence="10 11" key="1">
    <citation type="submission" date="2023-09" db="EMBL/GenBank/DDBJ databases">
        <title>Nesidiocoris tenuis whole genome shotgun sequence.</title>
        <authorList>
            <person name="Shibata T."/>
            <person name="Shimoda M."/>
            <person name="Kobayashi T."/>
            <person name="Uehara T."/>
        </authorList>
    </citation>
    <scope>NUCLEOTIDE SEQUENCE [LARGE SCALE GENOMIC DNA]</scope>
    <source>
        <strain evidence="10 11">Japan</strain>
    </source>
</reference>
<evidence type="ECO:0000256" key="1">
    <source>
        <dbReference type="ARBA" id="ARBA00004323"/>
    </source>
</evidence>
<evidence type="ECO:0000256" key="7">
    <source>
        <dbReference type="ARBA" id="ARBA00023034"/>
    </source>
</evidence>
<dbReference type="InterPro" id="IPR026071">
    <property type="entry name" value="Glyco_Hydrolase_99"/>
</dbReference>
<evidence type="ECO:0000256" key="5">
    <source>
        <dbReference type="ARBA" id="ARBA00022968"/>
    </source>
</evidence>
<keyword evidence="3 9" id="KW-0812">Transmembrane</keyword>
<dbReference type="Proteomes" id="UP001307889">
    <property type="component" value="Chromosome 12"/>
</dbReference>
<dbReference type="Gene3D" id="3.20.20.80">
    <property type="entry name" value="Glycosidases"/>
    <property type="match status" value="1"/>
</dbReference>
<sequence>MGIPHPRIHLKVFIFSVAFTLLTIGIVRFSKDPKNASRWRNEKIFPNGTHNVTISRIPSKDELRRIWIQKKIERLSSKFAEGAGKTNSSFEKPKYKPMKEANSRAHIFYYAWYRNVELDQVSRHWNDDDPGMQKDAFGLYKTDSLSGIRLSFYPKEGFYSSRNETVVAKHMGQLKKAGIGVIVVYWKPPGFEDSPEEVLEMLLSAALENGIKVALHVSPYYNWTLEHLLEQLKIFLKKYGSHKGIYRLRRRNRDLPVFYVYDPFDLGSSAWASVLSPTGSSSIRNTELDGVFIGLLADQAHRMEIKKSQFDGFYTYFAGNGYTYGSSWKNWQSLVKFARDNKLLFVPCVAPGYAEPGGGSINRPRHKGNYFEVGMRAAADTDAPIIGITSFNAWEEGSQIEPAIPHRSGPYVYLDYKPHEPSYFLDLAGWWVKWWTERTNSSKSSVF</sequence>
<keyword evidence="5" id="KW-0735">Signal-anchor</keyword>
<dbReference type="PANTHER" id="PTHR13572">
    <property type="entry name" value="ENDO-ALPHA-1,2-MANNOSIDASE"/>
    <property type="match status" value="1"/>
</dbReference>
<evidence type="ECO:0000256" key="3">
    <source>
        <dbReference type="ARBA" id="ARBA00022692"/>
    </source>
</evidence>
<keyword evidence="11" id="KW-1185">Reference proteome</keyword>
<evidence type="ECO:0000256" key="6">
    <source>
        <dbReference type="ARBA" id="ARBA00022989"/>
    </source>
</evidence>
<proteinExistence type="inferred from homology"/>
<comment type="similarity">
    <text evidence="2">Belongs to the glycosyl hydrolase 99 family.</text>
</comment>
<evidence type="ECO:0000313" key="10">
    <source>
        <dbReference type="EMBL" id="BET01421.1"/>
    </source>
</evidence>
<name>A0ABN7BAK7_9HEMI</name>
<keyword evidence="8 9" id="KW-0472">Membrane</keyword>
<dbReference type="Pfam" id="PF16317">
    <property type="entry name" value="Glyco_hydro_99"/>
    <property type="match status" value="1"/>
</dbReference>
<feature type="transmembrane region" description="Helical" evidence="9">
    <location>
        <begin position="12"/>
        <end position="30"/>
    </location>
</feature>
<comment type="subcellular location">
    <subcellularLocation>
        <location evidence="1">Golgi apparatus membrane</location>
        <topology evidence="1">Single-pass type II membrane protein</topology>
    </subcellularLocation>
</comment>
<keyword evidence="7" id="KW-0333">Golgi apparatus</keyword>
<evidence type="ECO:0000313" key="11">
    <source>
        <dbReference type="Proteomes" id="UP001307889"/>
    </source>
</evidence>
<gene>
    <name evidence="10" type="ORF">NTJ_14237</name>
</gene>
<keyword evidence="4" id="KW-0378">Hydrolase</keyword>
<keyword evidence="6 9" id="KW-1133">Transmembrane helix</keyword>
<dbReference type="EMBL" id="AP028920">
    <property type="protein sequence ID" value="BET01421.1"/>
    <property type="molecule type" value="Genomic_DNA"/>
</dbReference>
<dbReference type="CDD" id="cd11574">
    <property type="entry name" value="GH99"/>
    <property type="match status" value="1"/>
</dbReference>